<dbReference type="SMART" id="SM00347">
    <property type="entry name" value="HTH_MARR"/>
    <property type="match status" value="1"/>
</dbReference>
<evidence type="ECO:0000313" key="2">
    <source>
        <dbReference type="EMBL" id="MFC5139291.1"/>
    </source>
</evidence>
<dbReference type="InterPro" id="IPR036388">
    <property type="entry name" value="WH-like_DNA-bd_sf"/>
</dbReference>
<dbReference type="SUPFAM" id="SSF46785">
    <property type="entry name" value="Winged helix' DNA-binding domain"/>
    <property type="match status" value="1"/>
</dbReference>
<gene>
    <name evidence="2" type="ORF">ACFPK1_13705</name>
</gene>
<keyword evidence="3" id="KW-1185">Reference proteome</keyword>
<sequence length="189" mass="21816">MDREARERQEADSTDELLTVLLDDLGPAVQWYRDEVARRLGLSSAELLCLDVCRRHGPISKGRLGERLGLTRSAVAKMLRRLEGDGHLVRDLPRGREQEIHVRLRPHPHRDAVLADLRADMRRAVKQVVADFALREQRHSLAAGVVVRLGDTFFEHARALAEATAWRRILAERRARREADPARPWWERY</sequence>
<feature type="domain" description="HTH marR-type" evidence="1">
    <location>
        <begin position="35"/>
        <end position="137"/>
    </location>
</feature>
<dbReference type="RefSeq" id="WP_378021489.1">
    <property type="nucleotide sequence ID" value="NZ_JBHSKG010000006.1"/>
</dbReference>
<proteinExistence type="predicted"/>
<accession>A0ABV9ZFA4</accession>
<evidence type="ECO:0000259" key="1">
    <source>
        <dbReference type="SMART" id="SM00347"/>
    </source>
</evidence>
<dbReference type="EMBL" id="JBHSKG010000006">
    <property type="protein sequence ID" value="MFC5139291.1"/>
    <property type="molecule type" value="Genomic_DNA"/>
</dbReference>
<organism evidence="2 3">
    <name type="scientific">Actinomycetospora rhizophila</name>
    <dbReference type="NCBI Taxonomy" id="1416876"/>
    <lineage>
        <taxon>Bacteria</taxon>
        <taxon>Bacillati</taxon>
        <taxon>Actinomycetota</taxon>
        <taxon>Actinomycetes</taxon>
        <taxon>Pseudonocardiales</taxon>
        <taxon>Pseudonocardiaceae</taxon>
        <taxon>Actinomycetospora</taxon>
    </lineage>
</organism>
<comment type="caution">
    <text evidence="2">The sequence shown here is derived from an EMBL/GenBank/DDBJ whole genome shotgun (WGS) entry which is preliminary data.</text>
</comment>
<reference evidence="3" key="1">
    <citation type="journal article" date="2019" name="Int. J. Syst. Evol. Microbiol.">
        <title>The Global Catalogue of Microorganisms (GCM) 10K type strain sequencing project: providing services to taxonomists for standard genome sequencing and annotation.</title>
        <authorList>
            <consortium name="The Broad Institute Genomics Platform"/>
            <consortium name="The Broad Institute Genome Sequencing Center for Infectious Disease"/>
            <person name="Wu L."/>
            <person name="Ma J."/>
        </authorList>
    </citation>
    <scope>NUCLEOTIDE SEQUENCE [LARGE SCALE GENOMIC DNA]</scope>
    <source>
        <strain evidence="3">XZYJ18</strain>
    </source>
</reference>
<evidence type="ECO:0000313" key="3">
    <source>
        <dbReference type="Proteomes" id="UP001596175"/>
    </source>
</evidence>
<protein>
    <submittedName>
        <fullName evidence="2">MarR family transcriptional regulator</fullName>
    </submittedName>
</protein>
<dbReference type="Proteomes" id="UP001596175">
    <property type="component" value="Unassembled WGS sequence"/>
</dbReference>
<name>A0ABV9ZFA4_9PSEU</name>
<dbReference type="Gene3D" id="1.10.10.10">
    <property type="entry name" value="Winged helix-like DNA-binding domain superfamily/Winged helix DNA-binding domain"/>
    <property type="match status" value="1"/>
</dbReference>
<dbReference type="Pfam" id="PF01047">
    <property type="entry name" value="MarR"/>
    <property type="match status" value="1"/>
</dbReference>
<dbReference type="InterPro" id="IPR000835">
    <property type="entry name" value="HTH_MarR-typ"/>
</dbReference>
<dbReference type="InterPro" id="IPR036390">
    <property type="entry name" value="WH_DNA-bd_sf"/>
</dbReference>